<comment type="caution">
    <text evidence="1">The sequence shown here is derived from an EMBL/GenBank/DDBJ whole genome shotgun (WGS) entry which is preliminary data.</text>
</comment>
<gene>
    <name evidence="1" type="ORF">F8M41_012578</name>
</gene>
<reference evidence="1 2" key="1">
    <citation type="journal article" date="2019" name="Environ. Microbiol.">
        <title>At the nexus of three kingdoms: the genome of the mycorrhizal fungus Gigaspora margarita provides insights into plant, endobacterial and fungal interactions.</title>
        <authorList>
            <person name="Venice F."/>
            <person name="Ghignone S."/>
            <person name="Salvioli di Fossalunga A."/>
            <person name="Amselem J."/>
            <person name="Novero M."/>
            <person name="Xianan X."/>
            <person name="Sedzielewska Toro K."/>
            <person name="Morin E."/>
            <person name="Lipzen A."/>
            <person name="Grigoriev I.V."/>
            <person name="Henrissat B."/>
            <person name="Martin F.M."/>
            <person name="Bonfante P."/>
        </authorList>
    </citation>
    <scope>NUCLEOTIDE SEQUENCE [LARGE SCALE GENOMIC DNA]</scope>
    <source>
        <strain evidence="1 2">BEG34</strain>
    </source>
</reference>
<keyword evidence="1" id="KW-0378">Hydrolase</keyword>
<sequence>MRVILDCNPKFRIVREIIIDHLKSCQHKSKVSHEFPAWWDPQFDQYIDDRQPLFILSGDGSAEDSIEDSKILSKEGLRKMLILLKGLFYHSLHKDLSMALIPGMEFRNSRAQAFVFDRGGNVELSTVENIQNTVDLRSIEATNSNEHENLAIFSNLFNEQENQNVLLNLFNEQENQPFLIMVEEDSFLLSYH</sequence>
<organism evidence="1 2">
    <name type="scientific">Gigaspora margarita</name>
    <dbReference type="NCBI Taxonomy" id="4874"/>
    <lineage>
        <taxon>Eukaryota</taxon>
        <taxon>Fungi</taxon>
        <taxon>Fungi incertae sedis</taxon>
        <taxon>Mucoromycota</taxon>
        <taxon>Glomeromycotina</taxon>
        <taxon>Glomeromycetes</taxon>
        <taxon>Diversisporales</taxon>
        <taxon>Gigasporaceae</taxon>
        <taxon>Gigaspora</taxon>
    </lineage>
</organism>
<evidence type="ECO:0000313" key="1">
    <source>
        <dbReference type="EMBL" id="KAF0529896.1"/>
    </source>
</evidence>
<accession>A0A8H4ASY2</accession>
<evidence type="ECO:0000313" key="2">
    <source>
        <dbReference type="Proteomes" id="UP000439903"/>
    </source>
</evidence>
<dbReference type="AlphaFoldDB" id="A0A8H4ASY2"/>
<dbReference type="Proteomes" id="UP000439903">
    <property type="component" value="Unassembled WGS sequence"/>
</dbReference>
<proteinExistence type="predicted"/>
<protein>
    <submittedName>
        <fullName evidence="1">P-loop containing nucleoside triphosphate hydrolase protein</fullName>
    </submittedName>
</protein>
<keyword evidence="2" id="KW-1185">Reference proteome</keyword>
<name>A0A8H4ASY2_GIGMA</name>
<dbReference type="OrthoDB" id="2320933at2759"/>
<dbReference type="EMBL" id="WTPW01000256">
    <property type="protein sequence ID" value="KAF0529896.1"/>
    <property type="molecule type" value="Genomic_DNA"/>
</dbReference>
<dbReference type="GO" id="GO:0016787">
    <property type="term" value="F:hydrolase activity"/>
    <property type="evidence" value="ECO:0007669"/>
    <property type="project" value="UniProtKB-KW"/>
</dbReference>